<evidence type="ECO:0000313" key="6">
    <source>
        <dbReference type="Proteomes" id="UP000308671"/>
    </source>
</evidence>
<dbReference type="InterPro" id="IPR032465">
    <property type="entry name" value="ACMSD"/>
</dbReference>
<sequence>MVDSTSRPYSGPIFDVQAHAIKPSSYDAVTFGVRASVGLADSTIETITNDICKKLADDLCGSDRRRALGREGKQVVTINTFFPTLPAQAMLKIVDDLNMWMSSKTAGNPQLIGTASIPSPPFLAKAGLSPNEQSFAEKGINGLRYAITTLGLKAIMFASNYDGVFLGDSAYDPYFALAEELAVPIIIHPAVDPVDGDFIRRKNIPTFSGFLNDQRTTLLDLVMAGTLEKYPKLVVIATHLGGGILTSLGRFKALSNRFPGDQWYTDLEGNKQIRPHPIDHYLKMIYYDCNNAEVSDILHAASIVGVDHLLTGSDYPWTDDTFTRQVLGQLDESMQNKLAYRNAIKLFEHDTSTVLGKP</sequence>
<dbReference type="InterPro" id="IPR006680">
    <property type="entry name" value="Amidohydro-rel"/>
</dbReference>
<dbReference type="GO" id="GO:0016787">
    <property type="term" value="F:hydrolase activity"/>
    <property type="evidence" value="ECO:0007669"/>
    <property type="project" value="InterPro"/>
</dbReference>
<evidence type="ECO:0000256" key="3">
    <source>
        <dbReference type="RuleBase" id="RU366045"/>
    </source>
</evidence>
<feature type="domain" description="Amidohydrolase-related" evidence="4">
    <location>
        <begin position="136"/>
        <end position="347"/>
    </location>
</feature>
<comment type="caution">
    <text evidence="5">The sequence shown here is derived from an EMBL/GenBank/DDBJ whole genome shotgun (WGS) entry which is preliminary data.</text>
</comment>
<keyword evidence="6" id="KW-1185">Reference proteome</keyword>
<dbReference type="Pfam" id="PF04909">
    <property type="entry name" value="Amidohydro_2"/>
    <property type="match status" value="1"/>
</dbReference>
<evidence type="ECO:0000256" key="2">
    <source>
        <dbReference type="ARBA" id="ARBA00023239"/>
    </source>
</evidence>
<dbReference type="Gene3D" id="3.20.20.140">
    <property type="entry name" value="Metal-dependent hydrolases"/>
    <property type="match status" value="1"/>
</dbReference>
<keyword evidence="1 3" id="KW-0210">Decarboxylase</keyword>
<comment type="similarity">
    <text evidence="3">Belongs to the metallo-dependent hydrolases superfamily.</text>
</comment>
<dbReference type="AlphaFoldDB" id="A0A4S8QRM1"/>
<dbReference type="InterPro" id="IPR032466">
    <property type="entry name" value="Metal_Hydrolase"/>
</dbReference>
<gene>
    <name evidence="5" type="ORF">BGAL_0729g00040</name>
</gene>
<dbReference type="GO" id="GO:0019748">
    <property type="term" value="P:secondary metabolic process"/>
    <property type="evidence" value="ECO:0007669"/>
    <property type="project" value="TreeGrafter"/>
</dbReference>
<evidence type="ECO:0000259" key="4">
    <source>
        <dbReference type="Pfam" id="PF04909"/>
    </source>
</evidence>
<dbReference type="GO" id="GO:0016831">
    <property type="term" value="F:carboxy-lyase activity"/>
    <property type="evidence" value="ECO:0007669"/>
    <property type="project" value="UniProtKB-KW"/>
</dbReference>
<protein>
    <recommendedName>
        <fullName evidence="4">Amidohydrolase-related domain-containing protein</fullName>
    </recommendedName>
</protein>
<accession>A0A4S8QRM1</accession>
<dbReference type="OrthoDB" id="2832284at2759"/>
<name>A0A4S8QRM1_9HELO</name>
<dbReference type="PANTHER" id="PTHR21240">
    <property type="entry name" value="2-AMINO-3-CARBOXYLMUCONATE-6-SEMIALDEHYDE DECARBOXYLASE"/>
    <property type="match status" value="1"/>
</dbReference>
<reference evidence="5 6" key="1">
    <citation type="submission" date="2017-12" db="EMBL/GenBank/DDBJ databases">
        <title>Comparative genomics of Botrytis spp.</title>
        <authorList>
            <person name="Valero-Jimenez C.A."/>
            <person name="Tapia P."/>
            <person name="Veloso J."/>
            <person name="Silva-Moreno E."/>
            <person name="Staats M."/>
            <person name="Valdes J.H."/>
            <person name="Van Kan J.A.L."/>
        </authorList>
    </citation>
    <scope>NUCLEOTIDE SEQUENCE [LARGE SCALE GENOMIC DNA]</scope>
    <source>
        <strain evidence="5 6">MUCL435</strain>
    </source>
</reference>
<proteinExistence type="inferred from homology"/>
<evidence type="ECO:0000256" key="1">
    <source>
        <dbReference type="ARBA" id="ARBA00022793"/>
    </source>
</evidence>
<dbReference type="GO" id="GO:0005737">
    <property type="term" value="C:cytoplasm"/>
    <property type="evidence" value="ECO:0007669"/>
    <property type="project" value="TreeGrafter"/>
</dbReference>
<evidence type="ECO:0000313" key="5">
    <source>
        <dbReference type="EMBL" id="THV44119.1"/>
    </source>
</evidence>
<dbReference type="PANTHER" id="PTHR21240:SF28">
    <property type="entry name" value="ISO-OROTATE DECARBOXYLASE (EUROFUNG)"/>
    <property type="match status" value="1"/>
</dbReference>
<organism evidence="5 6">
    <name type="scientific">Botrytis galanthina</name>
    <dbReference type="NCBI Taxonomy" id="278940"/>
    <lineage>
        <taxon>Eukaryota</taxon>
        <taxon>Fungi</taxon>
        <taxon>Dikarya</taxon>
        <taxon>Ascomycota</taxon>
        <taxon>Pezizomycotina</taxon>
        <taxon>Leotiomycetes</taxon>
        <taxon>Helotiales</taxon>
        <taxon>Sclerotiniaceae</taxon>
        <taxon>Botrytis</taxon>
    </lineage>
</organism>
<dbReference type="Proteomes" id="UP000308671">
    <property type="component" value="Unassembled WGS sequence"/>
</dbReference>
<dbReference type="EMBL" id="PQXL01000724">
    <property type="protein sequence ID" value="THV44119.1"/>
    <property type="molecule type" value="Genomic_DNA"/>
</dbReference>
<dbReference type="SUPFAM" id="SSF51556">
    <property type="entry name" value="Metallo-dependent hydrolases"/>
    <property type="match status" value="1"/>
</dbReference>
<keyword evidence="2 3" id="KW-0456">Lyase</keyword>